<keyword evidence="3" id="KW-0720">Serine protease</keyword>
<dbReference type="AlphaFoldDB" id="A0A0D2ZQL3"/>
<dbReference type="InterPro" id="IPR046449">
    <property type="entry name" value="DEGP_PDZ_sf"/>
</dbReference>
<dbReference type="eggNOG" id="KOG1320">
    <property type="taxonomic scope" value="Eukaryota"/>
</dbReference>
<feature type="compositionally biased region" description="Basic and acidic residues" evidence="4">
    <location>
        <begin position="94"/>
        <end position="112"/>
    </location>
</feature>
<dbReference type="HOGENOM" id="CLU_654460_0_0_1"/>
<dbReference type="GO" id="GO:0006508">
    <property type="term" value="P:proteolysis"/>
    <property type="evidence" value="ECO:0007669"/>
    <property type="project" value="UniProtKB-KW"/>
</dbReference>
<proteinExistence type="predicted"/>
<accession>A0A0D2ZQL3</accession>
<dbReference type="PANTHER" id="PTHR45980:SF9">
    <property type="entry name" value="PROTEASE DO-LIKE 10, MITOCHONDRIAL-RELATED"/>
    <property type="match status" value="1"/>
</dbReference>
<dbReference type="GO" id="GO:0004252">
    <property type="term" value="F:serine-type endopeptidase activity"/>
    <property type="evidence" value="ECO:0007669"/>
    <property type="project" value="TreeGrafter"/>
</dbReference>
<keyword evidence="2" id="KW-0378">Hydrolase</keyword>
<evidence type="ECO:0000256" key="2">
    <source>
        <dbReference type="ARBA" id="ARBA00022801"/>
    </source>
</evidence>
<evidence type="ECO:0000313" key="7">
    <source>
        <dbReference type="Proteomes" id="UP000032141"/>
    </source>
</evidence>
<evidence type="ECO:0000256" key="3">
    <source>
        <dbReference type="ARBA" id="ARBA00022825"/>
    </source>
</evidence>
<sequence>MEVAPLRTHFKMSQNMTGVLITKIDPWSNAIKVLELHDVILEIEEREREREREKEREKERESSPELVAGATVCRDHVQLVTTIIRNQRPSSCSSRRDEAVDTNHATIGDRTKPYAPPENRPSRARETHAPPPEIVATAAPPPDHRPPPQLRRRRRPCVEIAGCIGICTRPRNLRGTETFVLGRVIAGAHDVCASYALFERSRGTEISVLGRVFSGHPIPHWAIPLSLTPPSFPLSVHNLQKKESFSFDHLISMKKPGETAFVRILRDGKEHAFNVSLNFTEQQPLVPYKFLPSYYIVAGFVFVPLSKPYVDKSSDICECVLNMAAKKAGEQVVIISQVFSDAINEDYTFFDDFEVKKLNGVEVVNLKHLIELVEKCCTEDLRFDLEGGYVIVLNNKSAKEATSLVLERNGIPSAKSTDLQ</sequence>
<evidence type="ECO:0000259" key="5">
    <source>
        <dbReference type="Pfam" id="PF17815"/>
    </source>
</evidence>
<dbReference type="Gene3D" id="3.20.190.20">
    <property type="match status" value="1"/>
</dbReference>
<keyword evidence="7" id="KW-1185">Reference proteome</keyword>
<dbReference type="Gramene" id="Bo00689s080.1">
    <property type="protein sequence ID" value="Bo00689s080.1"/>
    <property type="gene ID" value="Bo00689s080"/>
</dbReference>
<feature type="domain" description="Protease Do-like PDZ" evidence="5">
    <location>
        <begin position="288"/>
        <end position="418"/>
    </location>
</feature>
<reference evidence="6" key="2">
    <citation type="submission" date="2015-06" db="UniProtKB">
        <authorList>
            <consortium name="EnsemblPlants"/>
        </authorList>
    </citation>
    <scope>IDENTIFICATION</scope>
</reference>
<evidence type="ECO:0000313" key="6">
    <source>
        <dbReference type="EnsemblPlants" id="Bo00689s080.1"/>
    </source>
</evidence>
<dbReference type="PANTHER" id="PTHR45980">
    <property type="match status" value="1"/>
</dbReference>
<feature type="region of interest" description="Disordered" evidence="4">
    <location>
        <begin position="46"/>
        <end position="65"/>
    </location>
</feature>
<protein>
    <recommendedName>
        <fullName evidence="5">Protease Do-like PDZ domain-containing protein</fullName>
    </recommendedName>
</protein>
<dbReference type="STRING" id="109376.A0A0D2ZQL3"/>
<feature type="compositionally biased region" description="Basic and acidic residues" evidence="4">
    <location>
        <begin position="46"/>
        <end position="63"/>
    </location>
</feature>
<keyword evidence="1" id="KW-0645">Protease</keyword>
<dbReference type="EnsemblPlants" id="Bo00689s080.1">
    <property type="protein sequence ID" value="Bo00689s080.1"/>
    <property type="gene ID" value="Bo00689s080"/>
</dbReference>
<organism evidence="6 7">
    <name type="scientific">Brassica oleracea var. oleracea</name>
    <dbReference type="NCBI Taxonomy" id="109376"/>
    <lineage>
        <taxon>Eukaryota</taxon>
        <taxon>Viridiplantae</taxon>
        <taxon>Streptophyta</taxon>
        <taxon>Embryophyta</taxon>
        <taxon>Tracheophyta</taxon>
        <taxon>Spermatophyta</taxon>
        <taxon>Magnoliopsida</taxon>
        <taxon>eudicotyledons</taxon>
        <taxon>Gunneridae</taxon>
        <taxon>Pentapetalae</taxon>
        <taxon>rosids</taxon>
        <taxon>malvids</taxon>
        <taxon>Brassicales</taxon>
        <taxon>Brassicaceae</taxon>
        <taxon>Brassiceae</taxon>
        <taxon>Brassica</taxon>
    </lineage>
</organism>
<evidence type="ECO:0000256" key="1">
    <source>
        <dbReference type="ARBA" id="ARBA00022670"/>
    </source>
</evidence>
<dbReference type="InterPro" id="IPR041517">
    <property type="entry name" value="DEGP_PDZ"/>
</dbReference>
<name>A0A0D2ZQL3_BRAOL</name>
<dbReference type="Pfam" id="PF17815">
    <property type="entry name" value="PDZ_3"/>
    <property type="match status" value="1"/>
</dbReference>
<reference evidence="6" key="1">
    <citation type="journal article" date="2014" name="Genome Biol.">
        <title>Transcriptome and methylome profiling reveals relics of genome dominance in the mesopolyploid Brassica oleracea.</title>
        <authorList>
            <person name="Parkin I.A."/>
            <person name="Koh C."/>
            <person name="Tang H."/>
            <person name="Robinson S.J."/>
            <person name="Kagale S."/>
            <person name="Clarke W.E."/>
            <person name="Town C.D."/>
            <person name="Nixon J."/>
            <person name="Krishnakumar V."/>
            <person name="Bidwell S.L."/>
            <person name="Denoeud F."/>
            <person name="Belcram H."/>
            <person name="Links M.G."/>
            <person name="Just J."/>
            <person name="Clarke C."/>
            <person name="Bender T."/>
            <person name="Huebert T."/>
            <person name="Mason A.S."/>
            <person name="Pires J.C."/>
            <person name="Barker G."/>
            <person name="Moore J."/>
            <person name="Walley P.G."/>
            <person name="Manoli S."/>
            <person name="Batley J."/>
            <person name="Edwards D."/>
            <person name="Nelson M.N."/>
            <person name="Wang X."/>
            <person name="Paterson A.H."/>
            <person name="King G."/>
            <person name="Bancroft I."/>
            <person name="Chalhoub B."/>
            <person name="Sharpe A.G."/>
        </authorList>
    </citation>
    <scope>NUCLEOTIDE SEQUENCE [LARGE SCALE GENOMIC DNA]</scope>
    <source>
        <strain evidence="6">cv. TO1000</strain>
    </source>
</reference>
<feature type="region of interest" description="Disordered" evidence="4">
    <location>
        <begin position="88"/>
        <end position="152"/>
    </location>
</feature>
<dbReference type="Proteomes" id="UP000032141">
    <property type="component" value="Unassembled WGS sequence"/>
</dbReference>
<evidence type="ECO:0000256" key="4">
    <source>
        <dbReference type="SAM" id="MobiDB-lite"/>
    </source>
</evidence>